<organism evidence="1 2">
    <name type="scientific">Oryza sativa subsp. japonica</name>
    <name type="common">Rice</name>
    <dbReference type="NCBI Taxonomy" id="39947"/>
    <lineage>
        <taxon>Eukaryota</taxon>
        <taxon>Viridiplantae</taxon>
        <taxon>Streptophyta</taxon>
        <taxon>Embryophyta</taxon>
        <taxon>Tracheophyta</taxon>
        <taxon>Spermatophyta</taxon>
        <taxon>Magnoliopsida</taxon>
        <taxon>Liliopsida</taxon>
        <taxon>Poales</taxon>
        <taxon>Poaceae</taxon>
        <taxon>BOP clade</taxon>
        <taxon>Oryzoideae</taxon>
        <taxon>Oryzeae</taxon>
        <taxon>Oryzinae</taxon>
        <taxon>Oryza</taxon>
        <taxon>Oryza sativa</taxon>
    </lineage>
</organism>
<accession>Q5Z6I2</accession>
<protein>
    <submittedName>
        <fullName evidence="1">Uncharacterized protein</fullName>
    </submittedName>
</protein>
<gene>
    <name evidence="1" type="primary">OSJNBa0055N24.39</name>
</gene>
<dbReference type="Proteomes" id="UP000000763">
    <property type="component" value="Chromosome 6"/>
</dbReference>
<evidence type="ECO:0000313" key="1">
    <source>
        <dbReference type="EMBL" id="BAD54437.1"/>
    </source>
</evidence>
<evidence type="ECO:0000313" key="2">
    <source>
        <dbReference type="Proteomes" id="UP000000763"/>
    </source>
</evidence>
<sequence>MANWRRKEVGPARVKRPPGGVRQYRWRCGLRAGARVASTPIRPVNTTTIALVPRQHGEGARVAGVAMLEDSTSLSGAPKRAVPGLSFSRDLFEHYVFIVTNRALIMKEPNNKNDYSFDLVALMIALSRIWATVQDES</sequence>
<dbReference type="AlphaFoldDB" id="Q5Z6I2"/>
<proteinExistence type="predicted"/>
<name>Q5Z6I2_ORYSJ</name>
<dbReference type="EMBL" id="AP005413">
    <property type="protein sequence ID" value="BAD54437.1"/>
    <property type="molecule type" value="Genomic_DNA"/>
</dbReference>
<reference evidence="2" key="1">
    <citation type="journal article" date="2005" name="Nature">
        <title>The map-based sequence of the rice genome.</title>
        <authorList>
            <consortium name="International rice genome sequencing project (IRGSP)"/>
            <person name="Matsumoto T."/>
            <person name="Wu J."/>
            <person name="Kanamori H."/>
            <person name="Katayose Y."/>
            <person name="Fujisawa M."/>
            <person name="Namiki N."/>
            <person name="Mizuno H."/>
            <person name="Yamamoto K."/>
            <person name="Antonio B.A."/>
            <person name="Baba T."/>
            <person name="Sakata K."/>
            <person name="Nagamura Y."/>
            <person name="Aoki H."/>
            <person name="Arikawa K."/>
            <person name="Arita K."/>
            <person name="Bito T."/>
            <person name="Chiden Y."/>
            <person name="Fujitsuka N."/>
            <person name="Fukunaka R."/>
            <person name="Hamada M."/>
            <person name="Harada C."/>
            <person name="Hayashi A."/>
            <person name="Hijishita S."/>
            <person name="Honda M."/>
            <person name="Hosokawa S."/>
            <person name="Ichikawa Y."/>
            <person name="Idonuma A."/>
            <person name="Iijima M."/>
            <person name="Ikeda M."/>
            <person name="Ikeno M."/>
            <person name="Ito K."/>
            <person name="Ito S."/>
            <person name="Ito T."/>
            <person name="Ito Y."/>
            <person name="Ito Y."/>
            <person name="Iwabuchi A."/>
            <person name="Kamiya K."/>
            <person name="Karasawa W."/>
            <person name="Kurita K."/>
            <person name="Katagiri S."/>
            <person name="Kikuta A."/>
            <person name="Kobayashi H."/>
            <person name="Kobayashi N."/>
            <person name="Machita K."/>
            <person name="Maehara T."/>
            <person name="Masukawa M."/>
            <person name="Mizubayashi T."/>
            <person name="Mukai Y."/>
            <person name="Nagasaki H."/>
            <person name="Nagata Y."/>
            <person name="Naito S."/>
            <person name="Nakashima M."/>
            <person name="Nakama Y."/>
            <person name="Nakamichi Y."/>
            <person name="Nakamura M."/>
            <person name="Meguro A."/>
            <person name="Negishi M."/>
            <person name="Ohta I."/>
            <person name="Ohta T."/>
            <person name="Okamoto M."/>
            <person name="Ono N."/>
            <person name="Saji S."/>
            <person name="Sakaguchi M."/>
            <person name="Sakai K."/>
            <person name="Shibata M."/>
            <person name="Shimokawa T."/>
            <person name="Song J."/>
            <person name="Takazaki Y."/>
            <person name="Terasawa K."/>
            <person name="Tsugane M."/>
            <person name="Tsuji K."/>
            <person name="Ueda S."/>
            <person name="Waki K."/>
            <person name="Yamagata H."/>
            <person name="Yamamoto M."/>
            <person name="Yamamoto S."/>
            <person name="Yamane H."/>
            <person name="Yoshiki S."/>
            <person name="Yoshihara R."/>
            <person name="Yukawa K."/>
            <person name="Zhong H."/>
            <person name="Yano M."/>
            <person name="Yuan Q."/>
            <person name="Ouyang S."/>
            <person name="Liu J."/>
            <person name="Jones K.M."/>
            <person name="Gansberger K."/>
            <person name="Moffat K."/>
            <person name="Hill J."/>
            <person name="Bera J."/>
            <person name="Fadrosh D."/>
            <person name="Jin S."/>
            <person name="Johri S."/>
            <person name="Kim M."/>
            <person name="Overton L."/>
            <person name="Reardon M."/>
            <person name="Tsitrin T."/>
            <person name="Vuong H."/>
            <person name="Weaver B."/>
            <person name="Ciecko A."/>
            <person name="Tallon L."/>
            <person name="Jackson J."/>
            <person name="Pai G."/>
            <person name="Aken S.V."/>
            <person name="Utterback T."/>
            <person name="Reidmuller S."/>
            <person name="Feldblyum T."/>
            <person name="Hsiao J."/>
            <person name="Zismann V."/>
            <person name="Iobst S."/>
            <person name="de Vazeille A.R."/>
            <person name="Buell C.R."/>
            <person name="Ying K."/>
            <person name="Li Y."/>
            <person name="Lu T."/>
            <person name="Huang Y."/>
            <person name="Zhao Q."/>
            <person name="Feng Q."/>
            <person name="Zhang L."/>
            <person name="Zhu J."/>
            <person name="Weng Q."/>
            <person name="Mu J."/>
            <person name="Lu Y."/>
            <person name="Fan D."/>
            <person name="Liu Y."/>
            <person name="Guan J."/>
            <person name="Zhang Y."/>
            <person name="Yu S."/>
            <person name="Liu X."/>
            <person name="Zhang Y."/>
            <person name="Hong G."/>
            <person name="Han B."/>
            <person name="Choisne N."/>
            <person name="Demange N."/>
            <person name="Orjeda G."/>
            <person name="Samain S."/>
            <person name="Cattolico L."/>
            <person name="Pelletier E."/>
            <person name="Couloux A."/>
            <person name="Segurens B."/>
            <person name="Wincker P."/>
            <person name="D'Hont A."/>
            <person name="Scarpelli C."/>
            <person name="Weissenbach J."/>
            <person name="Salanoubat M."/>
            <person name="Quetier F."/>
            <person name="Yu Y."/>
            <person name="Kim H.R."/>
            <person name="Rambo T."/>
            <person name="Currie J."/>
            <person name="Collura K."/>
            <person name="Luo M."/>
            <person name="Yang T."/>
            <person name="Ammiraju J.S.S."/>
            <person name="Engler F."/>
            <person name="Soderlund C."/>
            <person name="Wing R.A."/>
            <person name="Palmer L.E."/>
            <person name="de la Bastide M."/>
            <person name="Spiegel L."/>
            <person name="Nascimento L."/>
            <person name="Zutavern T."/>
            <person name="O'Shaughnessy A."/>
            <person name="Dike S."/>
            <person name="Dedhia N."/>
            <person name="Preston R."/>
            <person name="Balija V."/>
            <person name="McCombie W.R."/>
            <person name="Chow T."/>
            <person name="Chen H."/>
            <person name="Chung M."/>
            <person name="Chen C."/>
            <person name="Shaw J."/>
            <person name="Wu H."/>
            <person name="Hsiao K."/>
            <person name="Chao Y."/>
            <person name="Chu M."/>
            <person name="Cheng C."/>
            <person name="Hour A."/>
            <person name="Lee P."/>
            <person name="Lin S."/>
            <person name="Lin Y."/>
            <person name="Liou J."/>
            <person name="Liu S."/>
            <person name="Hsing Y."/>
            <person name="Raghuvanshi S."/>
            <person name="Mohanty A."/>
            <person name="Bharti A.K."/>
            <person name="Gaur A."/>
            <person name="Gupta V."/>
            <person name="Kumar D."/>
            <person name="Ravi V."/>
            <person name="Vij S."/>
            <person name="Kapur A."/>
            <person name="Khurana P."/>
            <person name="Khurana P."/>
            <person name="Khurana J.P."/>
            <person name="Tyagi A.K."/>
            <person name="Gaikwad K."/>
            <person name="Singh A."/>
            <person name="Dalal V."/>
            <person name="Srivastava S."/>
            <person name="Dixit A."/>
            <person name="Pal A.K."/>
            <person name="Ghazi I.A."/>
            <person name="Yadav M."/>
            <person name="Pandit A."/>
            <person name="Bhargava A."/>
            <person name="Sureshbabu K."/>
            <person name="Batra K."/>
            <person name="Sharma T.R."/>
            <person name="Mohapatra T."/>
            <person name="Singh N.K."/>
            <person name="Messing J."/>
            <person name="Nelson A.B."/>
            <person name="Fuks G."/>
            <person name="Kavchok S."/>
            <person name="Keizer G."/>
            <person name="Linton E."/>
            <person name="Llaca V."/>
            <person name="Song R."/>
            <person name="Tanyolac B."/>
            <person name="Young S."/>
            <person name="Ho-Il K."/>
            <person name="Hahn J.H."/>
            <person name="Sangsakoo G."/>
            <person name="Vanavichit A."/>
            <person name="de Mattos Luiz.A.T."/>
            <person name="Zimmer P.D."/>
            <person name="Malone G."/>
            <person name="Dellagostin O."/>
            <person name="de Oliveira A.C."/>
            <person name="Bevan M."/>
            <person name="Bancroft I."/>
            <person name="Minx P."/>
            <person name="Cordum H."/>
            <person name="Wilson R."/>
            <person name="Cheng Z."/>
            <person name="Jin W."/>
            <person name="Jiang J."/>
            <person name="Leong S.A."/>
            <person name="Iwama H."/>
            <person name="Gojobori T."/>
            <person name="Itoh T."/>
            <person name="Niimura Y."/>
            <person name="Fujii Y."/>
            <person name="Habara T."/>
            <person name="Sakai H."/>
            <person name="Sato Y."/>
            <person name="Wilson G."/>
            <person name="Kumar K."/>
            <person name="McCouch S."/>
            <person name="Juretic N."/>
            <person name="Hoen D."/>
            <person name="Wright S."/>
            <person name="Bruskiewich R."/>
            <person name="Bureau T."/>
            <person name="Miyao A."/>
            <person name="Hirochika H."/>
            <person name="Nishikawa T."/>
            <person name="Kadowaki K."/>
            <person name="Sugiura M."/>
            <person name="Burr B."/>
            <person name="Sasaki T."/>
        </authorList>
    </citation>
    <scope>NUCLEOTIDE SEQUENCE [LARGE SCALE GENOMIC DNA]</scope>
    <source>
        <strain evidence="2">cv. Nipponbare</strain>
    </source>
</reference>
<reference evidence="2" key="2">
    <citation type="journal article" date="2008" name="Nucleic Acids Res.">
        <title>The rice annotation project database (RAP-DB): 2008 update.</title>
        <authorList>
            <consortium name="The rice annotation project (RAP)"/>
        </authorList>
    </citation>
    <scope>GENOME REANNOTATION</scope>
    <source>
        <strain evidence="2">cv. Nipponbare</strain>
    </source>
</reference>